<organism evidence="17 18">
    <name type="scientific">Moraxella catarrhalis</name>
    <name type="common">Branhamella catarrhalis</name>
    <dbReference type="NCBI Taxonomy" id="480"/>
    <lineage>
        <taxon>Bacteria</taxon>
        <taxon>Pseudomonadati</taxon>
        <taxon>Pseudomonadota</taxon>
        <taxon>Gammaproteobacteria</taxon>
        <taxon>Moraxellales</taxon>
        <taxon>Moraxellaceae</taxon>
        <taxon>Moraxella</taxon>
    </lineage>
</organism>
<evidence type="ECO:0000259" key="15">
    <source>
        <dbReference type="PROSITE" id="PS50110"/>
    </source>
</evidence>
<dbReference type="GO" id="GO:0000976">
    <property type="term" value="F:transcription cis-regulatory region binding"/>
    <property type="evidence" value="ECO:0007669"/>
    <property type="project" value="TreeGrafter"/>
</dbReference>
<sequence length="231" mass="25723">MNAKILVVEDEPAINELITGTLDLSDFDVVQAYDTQGAYVAVVDEKPDLVLLDWMMPHGESGIDFARRLKKNPATADIPIIMLTAKGEEDNKVYGLDAGVDDYITKPFSTRELISRVKAVLRRTGISMGKELMKMGHLTINTASQRVMAGGTEIAMSSTEYRLLCFFGTHSGRAYTRTQILDAVWGGNVYIDERTVDVHIRRLRKLLAPYGADTLIQTVRGTGYRFSDKSR</sequence>
<dbReference type="InterPro" id="IPR036388">
    <property type="entry name" value="WH-like_DNA-bd_sf"/>
</dbReference>
<keyword evidence="11" id="KW-0804">Transcription</keyword>
<dbReference type="PROSITE" id="PS50110">
    <property type="entry name" value="RESPONSE_REGULATORY"/>
    <property type="match status" value="1"/>
</dbReference>
<dbReference type="GO" id="GO:0006355">
    <property type="term" value="P:regulation of DNA-templated transcription"/>
    <property type="evidence" value="ECO:0007669"/>
    <property type="project" value="InterPro"/>
</dbReference>
<keyword evidence="5 13" id="KW-0597">Phosphoprotein</keyword>
<keyword evidence="3" id="KW-0813">Transport</keyword>
<feature type="modified residue" description="4-aspartylphosphate" evidence="13">
    <location>
        <position position="53"/>
    </location>
</feature>
<keyword evidence="4" id="KW-0963">Cytoplasm</keyword>
<evidence type="ECO:0000256" key="5">
    <source>
        <dbReference type="ARBA" id="ARBA00022553"/>
    </source>
</evidence>
<keyword evidence="9 14" id="KW-0238">DNA-binding</keyword>
<feature type="domain" description="Response regulatory" evidence="15">
    <location>
        <begin position="4"/>
        <end position="121"/>
    </location>
</feature>
<proteinExistence type="predicted"/>
<gene>
    <name evidence="17" type="ORF">AO370_0518</name>
</gene>
<dbReference type="EMBL" id="LXHQ01000020">
    <property type="protein sequence ID" value="OAV26685.1"/>
    <property type="molecule type" value="Genomic_DNA"/>
</dbReference>
<dbReference type="SUPFAM" id="SSF46894">
    <property type="entry name" value="C-terminal effector domain of the bipartite response regulators"/>
    <property type="match status" value="1"/>
</dbReference>
<dbReference type="PROSITE" id="PS51755">
    <property type="entry name" value="OMPR_PHOB"/>
    <property type="match status" value="1"/>
</dbReference>
<dbReference type="RefSeq" id="WP_064602563.1">
    <property type="nucleotide sequence ID" value="NZ_LXHQ01000020.1"/>
</dbReference>
<dbReference type="InterPro" id="IPR011006">
    <property type="entry name" value="CheY-like_superfamily"/>
</dbReference>
<dbReference type="CDD" id="cd00383">
    <property type="entry name" value="trans_reg_C"/>
    <property type="match status" value="1"/>
</dbReference>
<dbReference type="Pfam" id="PF00072">
    <property type="entry name" value="Response_reg"/>
    <property type="match status" value="1"/>
</dbReference>
<keyword evidence="10" id="KW-0010">Activator</keyword>
<accession>A0AB36DPZ6</accession>
<evidence type="ECO:0000256" key="13">
    <source>
        <dbReference type="PROSITE-ProRule" id="PRU00169"/>
    </source>
</evidence>
<dbReference type="InterPro" id="IPR001867">
    <property type="entry name" value="OmpR/PhoB-type_DNA-bd"/>
</dbReference>
<dbReference type="PANTHER" id="PTHR48111">
    <property type="entry name" value="REGULATOR OF RPOS"/>
    <property type="match status" value="1"/>
</dbReference>
<evidence type="ECO:0000256" key="14">
    <source>
        <dbReference type="PROSITE-ProRule" id="PRU01091"/>
    </source>
</evidence>
<keyword evidence="8" id="KW-0805">Transcription regulation</keyword>
<dbReference type="InterPro" id="IPR001789">
    <property type="entry name" value="Sig_transdc_resp-reg_receiver"/>
</dbReference>
<feature type="domain" description="OmpR/PhoB-type" evidence="16">
    <location>
        <begin position="130"/>
        <end position="228"/>
    </location>
</feature>
<dbReference type="Proteomes" id="UP000078295">
    <property type="component" value="Unassembled WGS sequence"/>
</dbReference>
<dbReference type="Pfam" id="PF00486">
    <property type="entry name" value="Trans_reg_C"/>
    <property type="match status" value="1"/>
</dbReference>
<protein>
    <recommendedName>
        <fullName evidence="2">Phosphate regulon transcriptional regulatory protein PhoB</fullName>
    </recommendedName>
</protein>
<dbReference type="GO" id="GO:0006817">
    <property type="term" value="P:phosphate ion transport"/>
    <property type="evidence" value="ECO:0007669"/>
    <property type="project" value="UniProtKB-KW"/>
</dbReference>
<evidence type="ECO:0000256" key="11">
    <source>
        <dbReference type="ARBA" id="ARBA00023163"/>
    </source>
</evidence>
<dbReference type="FunFam" id="1.10.10.10:FF:000011">
    <property type="entry name" value="Phosphate regulon transcriptional regulator PhoB"/>
    <property type="match status" value="1"/>
</dbReference>
<dbReference type="SUPFAM" id="SSF52172">
    <property type="entry name" value="CheY-like"/>
    <property type="match status" value="1"/>
</dbReference>
<dbReference type="Gene3D" id="3.40.50.2300">
    <property type="match status" value="1"/>
</dbReference>
<feature type="DNA-binding region" description="OmpR/PhoB-type" evidence="14">
    <location>
        <begin position="130"/>
        <end position="228"/>
    </location>
</feature>
<keyword evidence="6" id="KW-0592">Phosphate transport</keyword>
<dbReference type="AlphaFoldDB" id="A0AB36DPZ6"/>
<dbReference type="SMART" id="SM00448">
    <property type="entry name" value="REC"/>
    <property type="match status" value="1"/>
</dbReference>
<dbReference type="NCBIfam" id="TIGR02154">
    <property type="entry name" value="PhoB"/>
    <property type="match status" value="1"/>
</dbReference>
<dbReference type="InterPro" id="IPR011879">
    <property type="entry name" value="Sig_transdc_resp-reg_PhoB"/>
</dbReference>
<evidence type="ECO:0000256" key="7">
    <source>
        <dbReference type="ARBA" id="ARBA00023012"/>
    </source>
</evidence>
<dbReference type="GO" id="GO:0000156">
    <property type="term" value="F:phosphorelay response regulator activity"/>
    <property type="evidence" value="ECO:0007669"/>
    <property type="project" value="InterPro"/>
</dbReference>
<evidence type="ECO:0000256" key="3">
    <source>
        <dbReference type="ARBA" id="ARBA00022448"/>
    </source>
</evidence>
<comment type="subcellular location">
    <subcellularLocation>
        <location evidence="1">Cytoplasm</location>
    </subcellularLocation>
</comment>
<dbReference type="InterPro" id="IPR039420">
    <property type="entry name" value="WalR-like"/>
</dbReference>
<dbReference type="Gene3D" id="1.10.10.10">
    <property type="entry name" value="Winged helix-like DNA-binding domain superfamily/Winged helix DNA-binding domain"/>
    <property type="match status" value="1"/>
</dbReference>
<dbReference type="InterPro" id="IPR016032">
    <property type="entry name" value="Sig_transdc_resp-reg_C-effctor"/>
</dbReference>
<dbReference type="PANTHER" id="PTHR48111:SF40">
    <property type="entry name" value="PHOSPHATE REGULON TRANSCRIPTIONAL REGULATORY PROTEIN PHOB"/>
    <property type="match status" value="1"/>
</dbReference>
<comment type="function">
    <text evidence="12">This protein is a positive regulator for the phosphate regulon. Transcription of this operon is positively regulated by PhoB and PhoR when phosphate is limited.</text>
</comment>
<evidence type="ECO:0000256" key="2">
    <source>
        <dbReference type="ARBA" id="ARBA00013332"/>
    </source>
</evidence>
<dbReference type="Gene3D" id="6.10.250.690">
    <property type="match status" value="1"/>
</dbReference>
<evidence type="ECO:0000256" key="12">
    <source>
        <dbReference type="ARBA" id="ARBA00024735"/>
    </source>
</evidence>
<name>A0AB36DPZ6_MORCA</name>
<dbReference type="SMART" id="SM00862">
    <property type="entry name" value="Trans_reg_C"/>
    <property type="match status" value="1"/>
</dbReference>
<evidence type="ECO:0000256" key="9">
    <source>
        <dbReference type="ARBA" id="ARBA00023125"/>
    </source>
</evidence>
<evidence type="ECO:0000256" key="4">
    <source>
        <dbReference type="ARBA" id="ARBA00022490"/>
    </source>
</evidence>
<evidence type="ECO:0000256" key="6">
    <source>
        <dbReference type="ARBA" id="ARBA00022592"/>
    </source>
</evidence>
<evidence type="ECO:0000313" key="18">
    <source>
        <dbReference type="Proteomes" id="UP000078295"/>
    </source>
</evidence>
<evidence type="ECO:0000256" key="8">
    <source>
        <dbReference type="ARBA" id="ARBA00023015"/>
    </source>
</evidence>
<dbReference type="GO" id="GO:0032993">
    <property type="term" value="C:protein-DNA complex"/>
    <property type="evidence" value="ECO:0007669"/>
    <property type="project" value="TreeGrafter"/>
</dbReference>
<keyword evidence="7" id="KW-0902">Two-component regulatory system</keyword>
<dbReference type="GO" id="GO:0005829">
    <property type="term" value="C:cytosol"/>
    <property type="evidence" value="ECO:0007669"/>
    <property type="project" value="TreeGrafter"/>
</dbReference>
<dbReference type="CDD" id="cd17618">
    <property type="entry name" value="REC_OmpR_PhoB"/>
    <property type="match status" value="1"/>
</dbReference>
<comment type="caution">
    <text evidence="17">The sequence shown here is derived from an EMBL/GenBank/DDBJ whole genome shotgun (WGS) entry which is preliminary data.</text>
</comment>
<evidence type="ECO:0000256" key="1">
    <source>
        <dbReference type="ARBA" id="ARBA00004496"/>
    </source>
</evidence>
<reference evidence="17 18" key="1">
    <citation type="journal article" date="2016" name="Genome Biol. Evol.">
        <title>Comparative Genomic Analyses of the Moraxella catarrhalis Serosensitive and Seroresistant Lineages Demonstrate Their Independent Evolution.</title>
        <authorList>
            <person name="Earl J.P."/>
            <person name="de Vries S.P."/>
            <person name="Ahmed A."/>
            <person name="Powell E."/>
            <person name="Schultz M.P."/>
            <person name="Hermans P.W."/>
            <person name="Hill D.J."/>
            <person name="Zhou Z."/>
            <person name="Constantinidou C.I."/>
            <person name="Hu F.Z."/>
            <person name="Bootsma H.J."/>
            <person name="Ehrlich G.D."/>
        </authorList>
    </citation>
    <scope>NUCLEOTIDE SEQUENCE [LARGE SCALE GENOMIC DNA]</scope>
    <source>
        <strain evidence="17 18">F23</strain>
    </source>
</reference>
<evidence type="ECO:0000313" key="17">
    <source>
        <dbReference type="EMBL" id="OAV26685.1"/>
    </source>
</evidence>
<evidence type="ECO:0000256" key="10">
    <source>
        <dbReference type="ARBA" id="ARBA00023159"/>
    </source>
</evidence>
<evidence type="ECO:0000259" key="16">
    <source>
        <dbReference type="PROSITE" id="PS51755"/>
    </source>
</evidence>